<gene>
    <name evidence="1" type="ORF">MML48_2g00009104</name>
</gene>
<name>A0ACB9TKE4_HOLOL</name>
<evidence type="ECO:0000313" key="2">
    <source>
        <dbReference type="Proteomes" id="UP001056778"/>
    </source>
</evidence>
<protein>
    <submittedName>
        <fullName evidence="1">Mitochondrial ribosomal protein l37</fullName>
    </submittedName>
</protein>
<accession>A0ACB9TKE4</accession>
<dbReference type="EMBL" id="CM043016">
    <property type="protein sequence ID" value="KAI4467280.1"/>
    <property type="molecule type" value="Genomic_DNA"/>
</dbReference>
<proteinExistence type="predicted"/>
<reference evidence="1" key="1">
    <citation type="submission" date="2022-04" db="EMBL/GenBank/DDBJ databases">
        <title>Chromosome-scale genome assembly of Holotrichia oblita Faldermann.</title>
        <authorList>
            <person name="Rongchong L."/>
        </authorList>
    </citation>
    <scope>NUCLEOTIDE SEQUENCE</scope>
    <source>
        <strain evidence="1">81SQS9</strain>
    </source>
</reference>
<keyword evidence="1" id="KW-0689">Ribosomal protein</keyword>
<dbReference type="Proteomes" id="UP001056778">
    <property type="component" value="Chromosome 2"/>
</dbReference>
<sequence length="407" mass="47631">MKITHVLLRQHIGRHFKRHWWVQSKITIKPSVVEEELKKRNIPIYKGENILKKETKPEKIEIIGLKPEPVKRDRTHPNWNDRICYTLRDDNVLLEGLTQAKVITNTVEVQEGLPQSLDLNQSIKGINRRVKEIILSSHLFDAEQKKLPKIKDPLRPAFNFPRTHGITQERRYTLLISKLLQLIEVLVEPEVVRNKAIFNDLYFTYPFEKYNDLILFELSGDTLLTSSHPLKRIHGDNTSYINLPDIQPMKETITLNKEHIYRLQNCYPIDLTIPKCHPQTLFVHYNPNEVKNAYEEEVTENQIYGRSLLKSFTVAASYAKQLYGESTKDLPKPVTLQCVHTDGRLFHFGILQLNTLDLTNVTGMKNIWYQTERLPLFENCSYVQGRPILEGYNNEVIRHLLAFYNNI</sequence>
<organism evidence="1 2">
    <name type="scientific">Holotrichia oblita</name>
    <name type="common">Chafer beetle</name>
    <dbReference type="NCBI Taxonomy" id="644536"/>
    <lineage>
        <taxon>Eukaryota</taxon>
        <taxon>Metazoa</taxon>
        <taxon>Ecdysozoa</taxon>
        <taxon>Arthropoda</taxon>
        <taxon>Hexapoda</taxon>
        <taxon>Insecta</taxon>
        <taxon>Pterygota</taxon>
        <taxon>Neoptera</taxon>
        <taxon>Endopterygota</taxon>
        <taxon>Coleoptera</taxon>
        <taxon>Polyphaga</taxon>
        <taxon>Scarabaeiformia</taxon>
        <taxon>Scarabaeidae</taxon>
        <taxon>Melolonthinae</taxon>
        <taxon>Holotrichia</taxon>
    </lineage>
</organism>
<keyword evidence="1" id="KW-0687">Ribonucleoprotein</keyword>
<evidence type="ECO:0000313" key="1">
    <source>
        <dbReference type="EMBL" id="KAI4467280.1"/>
    </source>
</evidence>
<comment type="caution">
    <text evidence="1">The sequence shown here is derived from an EMBL/GenBank/DDBJ whole genome shotgun (WGS) entry which is preliminary data.</text>
</comment>
<keyword evidence="2" id="KW-1185">Reference proteome</keyword>